<evidence type="ECO:0000313" key="2">
    <source>
        <dbReference type="EMBL" id="KAK9988743.1"/>
    </source>
</evidence>
<dbReference type="GO" id="GO:0004523">
    <property type="term" value="F:RNA-DNA hybrid ribonuclease activity"/>
    <property type="evidence" value="ECO:0007669"/>
    <property type="project" value="InterPro"/>
</dbReference>
<protein>
    <recommendedName>
        <fullName evidence="1">RNase H type-1 domain-containing protein</fullName>
    </recommendedName>
</protein>
<name>A0AAW2BTR2_9ROSI</name>
<comment type="caution">
    <text evidence="2">The sequence shown here is derived from an EMBL/GenBank/DDBJ whole genome shotgun (WGS) entry which is preliminary data.</text>
</comment>
<dbReference type="GO" id="GO:0003676">
    <property type="term" value="F:nucleic acid binding"/>
    <property type="evidence" value="ECO:0007669"/>
    <property type="project" value="InterPro"/>
</dbReference>
<dbReference type="Pfam" id="PF13456">
    <property type="entry name" value="RVT_3"/>
    <property type="match status" value="1"/>
</dbReference>
<keyword evidence="3" id="KW-1185">Reference proteome</keyword>
<sequence length="189" mass="20199">MGHGSPSVMSWYLECDVVVPRDTSPTPTTWQVPPSGFFKINVDGAASDDGRPSSIGVVIRDCWGFLIAASNKILPVPFSAEITEAMALQEGVLLASKMGISHVIVESDALAIIQAIIESDLGGELGHIVQNIKDISSSFSWCFFQHLKMSGSRAAHEFARAARISGVSQVWKGVCPSFVKRVILKGGGL</sequence>
<dbReference type="InterPro" id="IPR036397">
    <property type="entry name" value="RNaseH_sf"/>
</dbReference>
<dbReference type="Proteomes" id="UP001459277">
    <property type="component" value="Unassembled WGS sequence"/>
</dbReference>
<dbReference type="AlphaFoldDB" id="A0AAW2BTR2"/>
<proteinExistence type="predicted"/>
<evidence type="ECO:0000259" key="1">
    <source>
        <dbReference type="Pfam" id="PF13456"/>
    </source>
</evidence>
<accession>A0AAW2BTR2</accession>
<dbReference type="EMBL" id="JAZDWU010000010">
    <property type="protein sequence ID" value="KAK9988743.1"/>
    <property type="molecule type" value="Genomic_DNA"/>
</dbReference>
<dbReference type="InterPro" id="IPR044730">
    <property type="entry name" value="RNase_H-like_dom_plant"/>
</dbReference>
<dbReference type="PANTHER" id="PTHR47074:SF11">
    <property type="entry name" value="REVERSE TRANSCRIPTASE-LIKE PROTEIN"/>
    <property type="match status" value="1"/>
</dbReference>
<dbReference type="InterPro" id="IPR002156">
    <property type="entry name" value="RNaseH_domain"/>
</dbReference>
<organism evidence="2 3">
    <name type="scientific">Lithocarpus litseifolius</name>
    <dbReference type="NCBI Taxonomy" id="425828"/>
    <lineage>
        <taxon>Eukaryota</taxon>
        <taxon>Viridiplantae</taxon>
        <taxon>Streptophyta</taxon>
        <taxon>Embryophyta</taxon>
        <taxon>Tracheophyta</taxon>
        <taxon>Spermatophyta</taxon>
        <taxon>Magnoliopsida</taxon>
        <taxon>eudicotyledons</taxon>
        <taxon>Gunneridae</taxon>
        <taxon>Pentapetalae</taxon>
        <taxon>rosids</taxon>
        <taxon>fabids</taxon>
        <taxon>Fagales</taxon>
        <taxon>Fagaceae</taxon>
        <taxon>Lithocarpus</taxon>
    </lineage>
</organism>
<gene>
    <name evidence="2" type="ORF">SO802_028982</name>
</gene>
<dbReference type="PANTHER" id="PTHR47074">
    <property type="entry name" value="BNAC02G40300D PROTEIN"/>
    <property type="match status" value="1"/>
</dbReference>
<dbReference type="InterPro" id="IPR012337">
    <property type="entry name" value="RNaseH-like_sf"/>
</dbReference>
<dbReference type="CDD" id="cd06222">
    <property type="entry name" value="RNase_H_like"/>
    <property type="match status" value="1"/>
</dbReference>
<reference evidence="2 3" key="1">
    <citation type="submission" date="2024-01" db="EMBL/GenBank/DDBJ databases">
        <title>A telomere-to-telomere, gap-free genome of sweet tea (Lithocarpus litseifolius).</title>
        <authorList>
            <person name="Zhou J."/>
        </authorList>
    </citation>
    <scope>NUCLEOTIDE SEQUENCE [LARGE SCALE GENOMIC DNA]</scope>
    <source>
        <strain evidence="2">Zhou-2022a</strain>
        <tissue evidence="2">Leaf</tissue>
    </source>
</reference>
<feature type="domain" description="RNase H type-1" evidence="1">
    <location>
        <begin position="41"/>
        <end position="162"/>
    </location>
</feature>
<evidence type="ECO:0000313" key="3">
    <source>
        <dbReference type="Proteomes" id="UP001459277"/>
    </source>
</evidence>
<dbReference type="SUPFAM" id="SSF53098">
    <property type="entry name" value="Ribonuclease H-like"/>
    <property type="match status" value="1"/>
</dbReference>
<dbReference type="Gene3D" id="3.30.420.10">
    <property type="entry name" value="Ribonuclease H-like superfamily/Ribonuclease H"/>
    <property type="match status" value="1"/>
</dbReference>
<dbReference type="InterPro" id="IPR052929">
    <property type="entry name" value="RNase_H-like_EbsB-rel"/>
</dbReference>